<dbReference type="PANTHER" id="PTHR10838:SF20">
    <property type="entry name" value="SYNAPTOGYRIN"/>
    <property type="match status" value="1"/>
</dbReference>
<evidence type="ECO:0000256" key="1">
    <source>
        <dbReference type="ARBA" id="ARBA00004141"/>
    </source>
</evidence>
<feature type="transmembrane region" description="Helical" evidence="6">
    <location>
        <begin position="106"/>
        <end position="130"/>
    </location>
</feature>
<keyword evidence="9" id="KW-1185">Reference proteome</keyword>
<protein>
    <recommendedName>
        <fullName evidence="6">Synaptogyrin</fullName>
    </recommendedName>
</protein>
<comment type="similarity">
    <text evidence="2 6">Belongs to the synaptogyrin family.</text>
</comment>
<proteinExistence type="inferred from homology"/>
<accession>A0ABP1RAG7</accession>
<dbReference type="PANTHER" id="PTHR10838">
    <property type="entry name" value="SYNAPTOGYRIN"/>
    <property type="match status" value="1"/>
</dbReference>
<dbReference type="InterPro" id="IPR016579">
    <property type="entry name" value="Synaptogyrin"/>
</dbReference>
<gene>
    <name evidence="8" type="ORF">ODALV1_LOCUS19992</name>
</gene>
<keyword evidence="5 6" id="KW-0472">Membrane</keyword>
<evidence type="ECO:0000256" key="3">
    <source>
        <dbReference type="ARBA" id="ARBA00022692"/>
    </source>
</evidence>
<evidence type="ECO:0000256" key="5">
    <source>
        <dbReference type="ARBA" id="ARBA00023136"/>
    </source>
</evidence>
<evidence type="ECO:0000259" key="7">
    <source>
        <dbReference type="PROSITE" id="PS51225"/>
    </source>
</evidence>
<dbReference type="PROSITE" id="PS51225">
    <property type="entry name" value="MARVEL"/>
    <property type="match status" value="1"/>
</dbReference>
<dbReference type="Pfam" id="PF01284">
    <property type="entry name" value="MARVEL"/>
    <property type="match status" value="1"/>
</dbReference>
<evidence type="ECO:0000256" key="6">
    <source>
        <dbReference type="PIRNR" id="PIRNR011282"/>
    </source>
</evidence>
<comment type="subcellular location">
    <subcellularLocation>
        <location evidence="1 6">Membrane</location>
        <topology evidence="1 6">Multi-pass membrane protein</topology>
    </subcellularLocation>
</comment>
<sequence length="233" mass="24953">MMEGGGAFGGAKAGAPFDPVAFAKKPPVILRALCLLFAIIVFGCISSEGWRYDRGRKRETCLFNDNGNVCNYGVGIGVIAFLASIGFLAGEYLFEQMSSVKTRKHYVLADLGFSGLWALLYFGGFCYMANQWSKAEDPPDDIGVGNMKAAIAFSLFSIFTWGGCAFFAYMRFRQGAEQAFAPAYDVDPGAMPGATAYSSYPGGQDMGSTAYTEAPFGQNKVPSGGLEYGAPTY</sequence>
<organism evidence="8 9">
    <name type="scientific">Orchesella dallaii</name>
    <dbReference type="NCBI Taxonomy" id="48710"/>
    <lineage>
        <taxon>Eukaryota</taxon>
        <taxon>Metazoa</taxon>
        <taxon>Ecdysozoa</taxon>
        <taxon>Arthropoda</taxon>
        <taxon>Hexapoda</taxon>
        <taxon>Collembola</taxon>
        <taxon>Entomobryomorpha</taxon>
        <taxon>Entomobryoidea</taxon>
        <taxon>Orchesellidae</taxon>
        <taxon>Orchesellinae</taxon>
        <taxon>Orchesella</taxon>
    </lineage>
</organism>
<feature type="transmembrane region" description="Helical" evidence="6">
    <location>
        <begin position="28"/>
        <end position="52"/>
    </location>
</feature>
<evidence type="ECO:0000313" key="8">
    <source>
        <dbReference type="EMBL" id="CAL8122877.1"/>
    </source>
</evidence>
<dbReference type="PIRSF" id="PIRSF011282">
    <property type="entry name" value="Synaptogyrin"/>
    <property type="match status" value="1"/>
</dbReference>
<evidence type="ECO:0000313" key="9">
    <source>
        <dbReference type="Proteomes" id="UP001642540"/>
    </source>
</evidence>
<keyword evidence="4 6" id="KW-1133">Transmembrane helix</keyword>
<reference evidence="8 9" key="1">
    <citation type="submission" date="2024-08" db="EMBL/GenBank/DDBJ databases">
        <authorList>
            <person name="Cucini C."/>
            <person name="Frati F."/>
        </authorList>
    </citation>
    <scope>NUCLEOTIDE SEQUENCE [LARGE SCALE GENOMIC DNA]</scope>
</reference>
<feature type="transmembrane region" description="Helical" evidence="6">
    <location>
        <begin position="72"/>
        <end position="94"/>
    </location>
</feature>
<evidence type="ECO:0000256" key="2">
    <source>
        <dbReference type="ARBA" id="ARBA00010252"/>
    </source>
</evidence>
<feature type="transmembrane region" description="Helical" evidence="6">
    <location>
        <begin position="150"/>
        <end position="170"/>
    </location>
</feature>
<keyword evidence="3 6" id="KW-0812">Transmembrane</keyword>
<comment type="caution">
    <text evidence="8">The sequence shown here is derived from an EMBL/GenBank/DDBJ whole genome shotgun (WGS) entry which is preliminary data.</text>
</comment>
<evidence type="ECO:0000256" key="4">
    <source>
        <dbReference type="ARBA" id="ARBA00022989"/>
    </source>
</evidence>
<name>A0ABP1RAG7_9HEXA</name>
<dbReference type="Proteomes" id="UP001642540">
    <property type="component" value="Unassembled WGS sequence"/>
</dbReference>
<feature type="domain" description="MARVEL" evidence="7">
    <location>
        <begin position="22"/>
        <end position="173"/>
    </location>
</feature>
<dbReference type="InterPro" id="IPR008253">
    <property type="entry name" value="Marvel"/>
</dbReference>
<dbReference type="EMBL" id="CAXLJM020000068">
    <property type="protein sequence ID" value="CAL8122877.1"/>
    <property type="molecule type" value="Genomic_DNA"/>
</dbReference>